<evidence type="ECO:0000313" key="3">
    <source>
        <dbReference type="Proteomes" id="UP000775213"/>
    </source>
</evidence>
<reference evidence="2 3" key="1">
    <citation type="journal article" date="2021" name="Hortic Res">
        <title>Chromosome-scale assembly of the Dendrobium chrysotoxum genome enhances the understanding of orchid evolution.</title>
        <authorList>
            <person name="Zhang Y."/>
            <person name="Zhang G.Q."/>
            <person name="Zhang D."/>
            <person name="Liu X.D."/>
            <person name="Xu X.Y."/>
            <person name="Sun W.H."/>
            <person name="Yu X."/>
            <person name="Zhu X."/>
            <person name="Wang Z.W."/>
            <person name="Zhao X."/>
            <person name="Zhong W.Y."/>
            <person name="Chen H."/>
            <person name="Yin W.L."/>
            <person name="Huang T."/>
            <person name="Niu S.C."/>
            <person name="Liu Z.J."/>
        </authorList>
    </citation>
    <scope>NUCLEOTIDE SEQUENCE [LARGE SCALE GENOMIC DNA]</scope>
    <source>
        <strain evidence="2">Lindl</strain>
    </source>
</reference>
<organism evidence="2 3">
    <name type="scientific">Dendrobium chrysotoxum</name>
    <name type="common">Orchid</name>
    <dbReference type="NCBI Taxonomy" id="161865"/>
    <lineage>
        <taxon>Eukaryota</taxon>
        <taxon>Viridiplantae</taxon>
        <taxon>Streptophyta</taxon>
        <taxon>Embryophyta</taxon>
        <taxon>Tracheophyta</taxon>
        <taxon>Spermatophyta</taxon>
        <taxon>Magnoliopsida</taxon>
        <taxon>Liliopsida</taxon>
        <taxon>Asparagales</taxon>
        <taxon>Orchidaceae</taxon>
        <taxon>Epidendroideae</taxon>
        <taxon>Malaxideae</taxon>
        <taxon>Dendrobiinae</taxon>
        <taxon>Dendrobium</taxon>
    </lineage>
</organism>
<name>A0AAV7H4U4_DENCH</name>
<dbReference type="AlphaFoldDB" id="A0AAV7H4U4"/>
<protein>
    <submittedName>
        <fullName evidence="2">Uncharacterized protein</fullName>
    </submittedName>
</protein>
<dbReference type="PANTHER" id="PTHR33144">
    <property type="entry name" value="OS10G0409366 PROTEIN-RELATED"/>
    <property type="match status" value="1"/>
</dbReference>
<sequence>MLVGLSRLTFCFFDPEPFSVPPFIPCARSFDCSRSHGLVSIGVAVGIKSEVWPSARVQFLRYLYSAFYFFDPEPFSVRPFIPCARSFDSSRSHGLVLIGVAVGIKTEVWLSARVQFLRSPCLEMTGGSLFSRAKKAICRGGSSRGGLSRRESSRETGTPSTPVHLDSQEEIECSMTQQTPRQSFCSEAPAPEEGVWLIDEQGNPIRRTYLGVVARDPVLAPIAFPDWRNKGMEPFKKKMLAEVESKFEFPGHIRHWILQSLGVKWRNYKTTLKAEHWDSRPIEEIMENILDGVYQMQWCQLVTQWSKPEDQTQACNLLAEEGLTPEDGNIEANERVFTIVMGPEHLVRVRTQGFGVTPTRYFPQSKSEEGGGSGSNFRQMASLREEFRSFRDNQMREFGSFRDEMRQFMQQFQMNQSSHGGSEMGDNDNSSDA</sequence>
<feature type="region of interest" description="Disordered" evidence="1">
    <location>
        <begin position="410"/>
        <end position="433"/>
    </location>
</feature>
<dbReference type="Proteomes" id="UP000775213">
    <property type="component" value="Unassembled WGS sequence"/>
</dbReference>
<comment type="caution">
    <text evidence="2">The sequence shown here is derived from an EMBL/GenBank/DDBJ whole genome shotgun (WGS) entry which is preliminary data.</text>
</comment>
<feature type="region of interest" description="Disordered" evidence="1">
    <location>
        <begin position="139"/>
        <end position="165"/>
    </location>
</feature>
<proteinExistence type="predicted"/>
<keyword evidence="3" id="KW-1185">Reference proteome</keyword>
<evidence type="ECO:0000313" key="2">
    <source>
        <dbReference type="EMBL" id="KAH0462902.1"/>
    </source>
</evidence>
<accession>A0AAV7H4U4</accession>
<evidence type="ECO:0000256" key="1">
    <source>
        <dbReference type="SAM" id="MobiDB-lite"/>
    </source>
</evidence>
<dbReference type="EMBL" id="JAGFBR010000008">
    <property type="protein sequence ID" value="KAH0462902.1"/>
    <property type="molecule type" value="Genomic_DNA"/>
</dbReference>
<dbReference type="PANTHER" id="PTHR33144:SF25">
    <property type="entry name" value="DUF4216 DOMAIN-CONTAINING PROTEIN"/>
    <property type="match status" value="1"/>
</dbReference>
<gene>
    <name evidence="2" type="ORF">IEQ34_007484</name>
</gene>